<dbReference type="CDD" id="cd12164">
    <property type="entry name" value="GDH_like_2"/>
    <property type="match status" value="1"/>
</dbReference>
<dbReference type="AlphaFoldDB" id="A0A0F5JVQ2"/>
<dbReference type="GO" id="GO:0016491">
    <property type="term" value="F:oxidoreductase activity"/>
    <property type="evidence" value="ECO:0007669"/>
    <property type="project" value="UniProtKB-KW"/>
</dbReference>
<dbReference type="Pfam" id="PF02826">
    <property type="entry name" value="2-Hacid_dh_C"/>
    <property type="match status" value="1"/>
</dbReference>
<dbReference type="Proteomes" id="UP000033618">
    <property type="component" value="Unassembled WGS sequence"/>
</dbReference>
<sequence>MVLLVKSGGQAALPEWQALFAECLPELTVKGWDDPDIDPLAVRYVLVWEPTPGRLAQYPNLQLVLSTAAGVDHILADTALPAHLDIIRMVTGETSARMADFVTMASYALLRELPQLVSSQRAGRWDEARLGTLASETPVAMLGLGELGSVAAARLVANGFPVLGWSRTKKTLPGVACYDGEDGLDRVLAQARIVVNLLPDTAQTKDILNAALLAKLPRGAGLINAGRGAQLDTGALLAALDSGQVGAAILDVFKVEPLPSDDPLWCHPNVIITPHVASDASRKAKVRQAAKTIQAHMTGAPMGHRFDRSRGY</sequence>
<dbReference type="InterPro" id="IPR006140">
    <property type="entry name" value="D-isomer_DH_NAD-bd"/>
</dbReference>
<dbReference type="PANTHER" id="PTHR43333">
    <property type="entry name" value="2-HACID_DH_C DOMAIN-CONTAINING PROTEIN"/>
    <property type="match status" value="1"/>
</dbReference>
<dbReference type="SUPFAM" id="SSF51735">
    <property type="entry name" value="NAD(P)-binding Rossmann-fold domains"/>
    <property type="match status" value="1"/>
</dbReference>
<keyword evidence="1" id="KW-0560">Oxidoreductase</keyword>
<dbReference type="EMBL" id="LAQU01000033">
    <property type="protein sequence ID" value="KKB61745.1"/>
    <property type="molecule type" value="Genomic_DNA"/>
</dbReference>
<keyword evidence="5" id="KW-1185">Reference proteome</keyword>
<dbReference type="SUPFAM" id="SSF52283">
    <property type="entry name" value="Formate/glycerate dehydrogenase catalytic domain-like"/>
    <property type="match status" value="1"/>
</dbReference>
<dbReference type="PATRIC" id="fig|28092.6.peg.5077"/>
<evidence type="ECO:0000256" key="2">
    <source>
        <dbReference type="ARBA" id="ARBA00023027"/>
    </source>
</evidence>
<comment type="caution">
    <text evidence="4">The sequence shown here is derived from an EMBL/GenBank/DDBJ whole genome shotgun (WGS) entry which is preliminary data.</text>
</comment>
<protein>
    <submittedName>
        <fullName evidence="4">Dehydrogenase</fullName>
    </submittedName>
</protein>
<keyword evidence="2" id="KW-0520">NAD</keyword>
<dbReference type="STRING" id="28092.WM40_21565"/>
<dbReference type="PANTHER" id="PTHR43333:SF1">
    <property type="entry name" value="D-ISOMER SPECIFIC 2-HYDROXYACID DEHYDROGENASE NAD-BINDING DOMAIN-CONTAINING PROTEIN"/>
    <property type="match status" value="1"/>
</dbReference>
<evidence type="ECO:0000313" key="4">
    <source>
        <dbReference type="EMBL" id="KKB61745.1"/>
    </source>
</evidence>
<dbReference type="Gene3D" id="3.40.50.720">
    <property type="entry name" value="NAD(P)-binding Rossmann-like Domain"/>
    <property type="match status" value="2"/>
</dbReference>
<dbReference type="RefSeq" id="WP_024901318.1">
    <property type="nucleotide sequence ID" value="NZ_CADFGU010000002.1"/>
</dbReference>
<organism evidence="4 5">
    <name type="scientific">Robbsia andropogonis</name>
    <dbReference type="NCBI Taxonomy" id="28092"/>
    <lineage>
        <taxon>Bacteria</taxon>
        <taxon>Pseudomonadati</taxon>
        <taxon>Pseudomonadota</taxon>
        <taxon>Betaproteobacteria</taxon>
        <taxon>Burkholderiales</taxon>
        <taxon>Burkholderiaceae</taxon>
        <taxon>Robbsia</taxon>
    </lineage>
</organism>
<evidence type="ECO:0000313" key="5">
    <source>
        <dbReference type="Proteomes" id="UP000033618"/>
    </source>
</evidence>
<reference evidence="4 5" key="1">
    <citation type="submission" date="2015-03" db="EMBL/GenBank/DDBJ databases">
        <title>Draft Genome Sequence of Burkholderia andropogonis type strain ICMP2807, isolated from Sorghum bicolor.</title>
        <authorList>
            <person name="Lopes-Santos L."/>
            <person name="Castro D.B."/>
            <person name="Ottoboni L.M."/>
            <person name="Park D."/>
            <person name="Weirc B.S."/>
            <person name="Destefano S.A."/>
        </authorList>
    </citation>
    <scope>NUCLEOTIDE SEQUENCE [LARGE SCALE GENOMIC DNA]</scope>
    <source>
        <strain evidence="4 5">ICMP2807</strain>
    </source>
</reference>
<dbReference type="InterPro" id="IPR036291">
    <property type="entry name" value="NAD(P)-bd_dom_sf"/>
</dbReference>
<accession>A0A0F5JVQ2</accession>
<gene>
    <name evidence="4" type="ORF">WM40_21565</name>
</gene>
<dbReference type="GO" id="GO:0051287">
    <property type="term" value="F:NAD binding"/>
    <property type="evidence" value="ECO:0007669"/>
    <property type="project" value="InterPro"/>
</dbReference>
<feature type="domain" description="D-isomer specific 2-hydroxyacid dehydrogenase NAD-binding" evidence="3">
    <location>
        <begin position="107"/>
        <end position="277"/>
    </location>
</feature>
<evidence type="ECO:0000256" key="1">
    <source>
        <dbReference type="ARBA" id="ARBA00023002"/>
    </source>
</evidence>
<proteinExistence type="predicted"/>
<name>A0A0F5JVQ2_9BURK</name>
<evidence type="ECO:0000259" key="3">
    <source>
        <dbReference type="Pfam" id="PF02826"/>
    </source>
</evidence>